<keyword evidence="1" id="KW-0472">Membrane</keyword>
<keyword evidence="4" id="KW-1185">Reference proteome</keyword>
<keyword evidence="1" id="KW-0812">Transmembrane</keyword>
<evidence type="ECO:0000313" key="4">
    <source>
        <dbReference type="Proteomes" id="UP001307705"/>
    </source>
</evidence>
<protein>
    <recommendedName>
        <fullName evidence="2">Zinc-ribbon domain-containing protein</fullName>
    </recommendedName>
</protein>
<feature type="transmembrane region" description="Helical" evidence="1">
    <location>
        <begin position="141"/>
        <end position="160"/>
    </location>
</feature>
<dbReference type="Pfam" id="PF13240">
    <property type="entry name" value="Zn_Ribbon_1"/>
    <property type="match status" value="1"/>
</dbReference>
<dbReference type="RefSeq" id="WP_338229135.1">
    <property type="nucleotide sequence ID" value="NZ_BTPE01000008.1"/>
</dbReference>
<keyword evidence="1" id="KW-1133">Transmembrane helix</keyword>
<feature type="transmembrane region" description="Helical" evidence="1">
    <location>
        <begin position="95"/>
        <end position="112"/>
    </location>
</feature>
<gene>
    <name evidence="3" type="ORF">Ataiwa_25840</name>
</gene>
<evidence type="ECO:0000259" key="2">
    <source>
        <dbReference type="Pfam" id="PF13240"/>
    </source>
</evidence>
<dbReference type="InterPro" id="IPR026870">
    <property type="entry name" value="Zinc_ribbon_dom"/>
</dbReference>
<dbReference type="Proteomes" id="UP001307705">
    <property type="component" value="Unassembled WGS sequence"/>
</dbReference>
<feature type="transmembrane region" description="Helical" evidence="1">
    <location>
        <begin position="118"/>
        <end position="134"/>
    </location>
</feature>
<evidence type="ECO:0000256" key="1">
    <source>
        <dbReference type="SAM" id="Phobius"/>
    </source>
</evidence>
<evidence type="ECO:0000313" key="3">
    <source>
        <dbReference type="EMBL" id="GMQ34312.1"/>
    </source>
</evidence>
<feature type="transmembrane region" description="Helical" evidence="1">
    <location>
        <begin position="166"/>
        <end position="186"/>
    </location>
</feature>
<proteinExistence type="predicted"/>
<feature type="domain" description="Zinc-ribbon" evidence="2">
    <location>
        <begin position="5"/>
        <end position="25"/>
    </location>
</feature>
<name>A0ABQ6Q5N4_9BACT</name>
<reference evidence="3 4" key="1">
    <citation type="submission" date="2023-08" db="EMBL/GenBank/DDBJ databases">
        <title>Draft genome sequence of Algoriphagus taiwanensis.</title>
        <authorList>
            <person name="Takatani N."/>
            <person name="Hosokawa M."/>
            <person name="Sawabe T."/>
        </authorList>
    </citation>
    <scope>NUCLEOTIDE SEQUENCE [LARGE SCALE GENOMIC DNA]</scope>
    <source>
        <strain evidence="3 4">JCM 19755</strain>
    </source>
</reference>
<organism evidence="3 4">
    <name type="scientific">Algoriphagus taiwanensis</name>
    <dbReference type="NCBI Taxonomy" id="1445656"/>
    <lineage>
        <taxon>Bacteria</taxon>
        <taxon>Pseudomonadati</taxon>
        <taxon>Bacteroidota</taxon>
        <taxon>Cytophagia</taxon>
        <taxon>Cytophagales</taxon>
        <taxon>Cyclobacteriaceae</taxon>
        <taxon>Algoriphagus</taxon>
    </lineage>
</organism>
<dbReference type="EMBL" id="BTPE01000008">
    <property type="protein sequence ID" value="GMQ34312.1"/>
    <property type="molecule type" value="Genomic_DNA"/>
</dbReference>
<sequence length="192" mass="20596">MSPAFCPQCGSPLKSGARFCPSCGGALASLSQAMKPNLTKGQSKSYSGTMPTPAKAQILQKVKEVLPVMEKAAPKSFSPTAAEVVNQVQSSLDKAGSWGFLLVNLLLLILGYSSDSVLGILFFSLIAGLFLFLRRNKPKPVNWVIKVILILQVIGLLALVVDTLEYPGPISILMIILLAVDLRLIFKGNQTH</sequence>
<comment type="caution">
    <text evidence="3">The sequence shown here is derived from an EMBL/GenBank/DDBJ whole genome shotgun (WGS) entry which is preliminary data.</text>
</comment>
<accession>A0ABQ6Q5N4</accession>